<proteinExistence type="predicted"/>
<accession>A0ABS2N6B3</accession>
<keyword evidence="2" id="KW-1185">Reference proteome</keyword>
<gene>
    <name evidence="1" type="ORF">JOC48_004215</name>
</gene>
<evidence type="ECO:0000313" key="2">
    <source>
        <dbReference type="Proteomes" id="UP001296943"/>
    </source>
</evidence>
<evidence type="ECO:0000313" key="1">
    <source>
        <dbReference type="EMBL" id="MBM7573648.1"/>
    </source>
</evidence>
<dbReference type="Proteomes" id="UP001296943">
    <property type="component" value="Unassembled WGS sequence"/>
</dbReference>
<dbReference type="EMBL" id="JAFBDR010000040">
    <property type="protein sequence ID" value="MBM7573648.1"/>
    <property type="molecule type" value="Genomic_DNA"/>
</dbReference>
<reference evidence="1 2" key="1">
    <citation type="submission" date="2021-01" db="EMBL/GenBank/DDBJ databases">
        <title>Genomic Encyclopedia of Type Strains, Phase IV (KMG-IV): sequencing the most valuable type-strain genomes for metagenomic binning, comparative biology and taxonomic classification.</title>
        <authorList>
            <person name="Goeker M."/>
        </authorList>
    </citation>
    <scope>NUCLEOTIDE SEQUENCE [LARGE SCALE GENOMIC DNA]</scope>
    <source>
        <strain evidence="1 2">DSM 23711</strain>
    </source>
</reference>
<organism evidence="1 2">
    <name type="scientific">Aquibacillus albus</name>
    <dbReference type="NCBI Taxonomy" id="1168171"/>
    <lineage>
        <taxon>Bacteria</taxon>
        <taxon>Bacillati</taxon>
        <taxon>Bacillota</taxon>
        <taxon>Bacilli</taxon>
        <taxon>Bacillales</taxon>
        <taxon>Bacillaceae</taxon>
        <taxon>Aquibacillus</taxon>
    </lineage>
</organism>
<comment type="caution">
    <text evidence="1">The sequence shown here is derived from an EMBL/GenBank/DDBJ whole genome shotgun (WGS) entry which is preliminary data.</text>
</comment>
<sequence length="49" mass="5978">MMDYLKQYQKGQIFVLIGRKEGEQHIEREWERNWDKLPELLELAGKCAR</sequence>
<dbReference type="RefSeq" id="WP_204502283.1">
    <property type="nucleotide sequence ID" value="NZ_JAFBDR010000040.1"/>
</dbReference>
<protein>
    <submittedName>
        <fullName evidence="1">Uncharacterized protein</fullName>
    </submittedName>
</protein>
<name>A0ABS2N6B3_9BACI</name>